<name>A0A6I4W7P8_9ACTN</name>
<dbReference type="Proteomes" id="UP000431901">
    <property type="component" value="Unassembled WGS sequence"/>
</dbReference>
<feature type="region of interest" description="Disordered" evidence="1">
    <location>
        <begin position="26"/>
        <end position="60"/>
    </location>
</feature>
<evidence type="ECO:0000256" key="1">
    <source>
        <dbReference type="SAM" id="MobiDB-lite"/>
    </source>
</evidence>
<evidence type="ECO:0000256" key="2">
    <source>
        <dbReference type="SAM" id="SignalP"/>
    </source>
</evidence>
<feature type="domain" description="Peptidase M15C" evidence="3">
    <location>
        <begin position="162"/>
        <end position="242"/>
    </location>
</feature>
<proteinExistence type="predicted"/>
<evidence type="ECO:0000259" key="3">
    <source>
        <dbReference type="Pfam" id="PF13539"/>
    </source>
</evidence>
<dbReference type="InterPro" id="IPR009045">
    <property type="entry name" value="Zn_M74/Hedgehog-like"/>
</dbReference>
<reference evidence="4 5" key="1">
    <citation type="submission" date="2019-12" db="EMBL/GenBank/DDBJ databases">
        <title>Nocardia macrotermitis sp. nov. and Nocardia aurantia sp. nov., isolated from the gut of the fungus growing-termite Macrotermes natalensis.</title>
        <authorList>
            <person name="Christine B."/>
            <person name="Rene B."/>
        </authorList>
    </citation>
    <scope>NUCLEOTIDE SEQUENCE [LARGE SCALE GENOMIC DNA]</scope>
    <source>
        <strain evidence="4 5">DSM 102126</strain>
    </source>
</reference>
<dbReference type="OrthoDB" id="9799970at2"/>
<dbReference type="Pfam" id="PF13539">
    <property type="entry name" value="Peptidase_M15_4"/>
    <property type="match status" value="1"/>
</dbReference>
<comment type="caution">
    <text evidence="4">The sequence shown here is derived from an EMBL/GenBank/DDBJ whole genome shotgun (WGS) entry which is preliminary data.</text>
</comment>
<dbReference type="GO" id="GO:0008233">
    <property type="term" value="F:peptidase activity"/>
    <property type="evidence" value="ECO:0007669"/>
    <property type="project" value="InterPro"/>
</dbReference>
<evidence type="ECO:0000313" key="5">
    <source>
        <dbReference type="Proteomes" id="UP000431901"/>
    </source>
</evidence>
<dbReference type="SUPFAM" id="SSF55166">
    <property type="entry name" value="Hedgehog/DD-peptidase"/>
    <property type="match status" value="1"/>
</dbReference>
<keyword evidence="5" id="KW-1185">Reference proteome</keyword>
<dbReference type="Gene3D" id="3.30.1380.10">
    <property type="match status" value="1"/>
</dbReference>
<feature type="chain" id="PRO_5026198635" evidence="2">
    <location>
        <begin position="25"/>
        <end position="246"/>
    </location>
</feature>
<sequence>MPGRTLLRTAAFMTVFAVAATACGQDKDGGNGSTASATPPTATGTPSSAPSPSATPSAGFRASVHRVTAADLPHSWHKGCPVGPSGLRRIDMTYWGMDGKTHDNGQLVVNAKVADDIVTVFRKLYDNRYPIRRMELVDVYKGSDFDSIEADNTSAFNCRNATGSGSWSQHAYGLAVDINTCENPYVTAGGEVAHKHCVKYKNRDNRDPGVIHDGDKTVRAFASIGWGWGGVWNGARDYQHFSSNSR</sequence>
<evidence type="ECO:0000313" key="4">
    <source>
        <dbReference type="EMBL" id="MXQ65313.1"/>
    </source>
</evidence>
<dbReference type="InterPro" id="IPR039561">
    <property type="entry name" value="Peptidase_M15C"/>
</dbReference>
<accession>A0A6I4W7P8</accession>
<gene>
    <name evidence="4" type="ORF">GQ466_14840</name>
</gene>
<feature type="signal peptide" evidence="2">
    <location>
        <begin position="1"/>
        <end position="24"/>
    </location>
</feature>
<dbReference type="EMBL" id="WUTW01000002">
    <property type="protein sequence ID" value="MXQ65313.1"/>
    <property type="molecule type" value="Genomic_DNA"/>
</dbReference>
<dbReference type="AlphaFoldDB" id="A0A6I4W7P8"/>
<protein>
    <submittedName>
        <fullName evidence="4">M15 family peptidase</fullName>
    </submittedName>
</protein>
<dbReference type="PROSITE" id="PS51257">
    <property type="entry name" value="PROKAR_LIPOPROTEIN"/>
    <property type="match status" value="1"/>
</dbReference>
<organism evidence="4 5">
    <name type="scientific">Actinomadura rayongensis</name>
    <dbReference type="NCBI Taxonomy" id="1429076"/>
    <lineage>
        <taxon>Bacteria</taxon>
        <taxon>Bacillati</taxon>
        <taxon>Actinomycetota</taxon>
        <taxon>Actinomycetes</taxon>
        <taxon>Streptosporangiales</taxon>
        <taxon>Thermomonosporaceae</taxon>
        <taxon>Actinomadura</taxon>
    </lineage>
</organism>
<keyword evidence="2" id="KW-0732">Signal</keyword>
<feature type="compositionally biased region" description="Low complexity" evidence="1">
    <location>
        <begin position="33"/>
        <end position="59"/>
    </location>
</feature>
<dbReference type="RefSeq" id="WP_161103422.1">
    <property type="nucleotide sequence ID" value="NZ_JBHLYI010000010.1"/>
</dbReference>